<protein>
    <submittedName>
        <fullName evidence="1">Uncharacterized protein</fullName>
    </submittedName>
</protein>
<keyword evidence="2" id="KW-1185">Reference proteome</keyword>
<reference evidence="1" key="1">
    <citation type="submission" date="2022-10" db="EMBL/GenBank/DDBJ databases">
        <title>Rhodococcus ferula Z13 complete genome.</title>
        <authorList>
            <person name="Long X."/>
            <person name="Zang M."/>
        </authorList>
    </citation>
    <scope>NUCLEOTIDE SEQUENCE</scope>
    <source>
        <strain evidence="1">Z13</strain>
    </source>
</reference>
<proteinExistence type="predicted"/>
<accession>A0ACD4DI84</accession>
<evidence type="ECO:0000313" key="2">
    <source>
        <dbReference type="Proteomes" id="UP001156484"/>
    </source>
</evidence>
<name>A0ACD4DI84_9NOCA</name>
<dbReference type="Proteomes" id="UP001156484">
    <property type="component" value="Chromosome"/>
</dbReference>
<gene>
    <name evidence="1" type="ORF">OED52_04265</name>
</gene>
<organism evidence="1 2">
    <name type="scientific">Rhodococcus sacchari</name>
    <dbReference type="NCBI Taxonomy" id="2962047"/>
    <lineage>
        <taxon>Bacteria</taxon>
        <taxon>Bacillati</taxon>
        <taxon>Actinomycetota</taxon>
        <taxon>Actinomycetes</taxon>
        <taxon>Mycobacteriales</taxon>
        <taxon>Nocardiaceae</taxon>
        <taxon>Rhodococcus</taxon>
    </lineage>
</organism>
<sequence>MDEQLRITAIHEAGHAVATLMRGGGTLRSVTITPGDDHLGLTLHNSKPLDLGFIAYAGIWAEARALWGDRPLDDTDEDMLTFDDYVFDVSLTQPSDAAIVQQTEKEHLALQDMAGIPAEQKTALSEIWDRELEQVWPVILEVARLLLDGELVTHDVVESLLWGS</sequence>
<dbReference type="EMBL" id="CP107551">
    <property type="protein sequence ID" value="UYP19779.1"/>
    <property type="molecule type" value="Genomic_DNA"/>
</dbReference>
<evidence type="ECO:0000313" key="1">
    <source>
        <dbReference type="EMBL" id="UYP19779.1"/>
    </source>
</evidence>